<sequence>MNSASQDGCLVISNPNEGPLLPIFRVNCRLQVPVVGDKQYFLVFRGALDCVLQTDANGFSFFDCQNLPRTCYWGSKTFHYGDIALAIWFSLVNRLLQLPTIPQNR</sequence>
<protein>
    <submittedName>
        <fullName evidence="1">Uncharacterized protein</fullName>
    </submittedName>
</protein>
<accession>A0AAD3SC66</accession>
<name>A0AAD3SC66_NEPGR</name>
<dbReference type="AlphaFoldDB" id="A0AAD3SC66"/>
<organism evidence="1 2">
    <name type="scientific">Nepenthes gracilis</name>
    <name type="common">Slender pitcher plant</name>
    <dbReference type="NCBI Taxonomy" id="150966"/>
    <lineage>
        <taxon>Eukaryota</taxon>
        <taxon>Viridiplantae</taxon>
        <taxon>Streptophyta</taxon>
        <taxon>Embryophyta</taxon>
        <taxon>Tracheophyta</taxon>
        <taxon>Spermatophyta</taxon>
        <taxon>Magnoliopsida</taxon>
        <taxon>eudicotyledons</taxon>
        <taxon>Gunneridae</taxon>
        <taxon>Pentapetalae</taxon>
        <taxon>Caryophyllales</taxon>
        <taxon>Nepenthaceae</taxon>
        <taxon>Nepenthes</taxon>
    </lineage>
</organism>
<evidence type="ECO:0000313" key="1">
    <source>
        <dbReference type="EMBL" id="GMH08094.1"/>
    </source>
</evidence>
<reference evidence="1" key="1">
    <citation type="submission" date="2023-05" db="EMBL/GenBank/DDBJ databases">
        <title>Nepenthes gracilis genome sequencing.</title>
        <authorList>
            <person name="Fukushima K."/>
        </authorList>
    </citation>
    <scope>NUCLEOTIDE SEQUENCE</scope>
    <source>
        <strain evidence="1">SING2019-196</strain>
    </source>
</reference>
<keyword evidence="2" id="KW-1185">Reference proteome</keyword>
<proteinExistence type="predicted"/>
<gene>
    <name evidence="1" type="ORF">Nepgr_009934</name>
</gene>
<comment type="caution">
    <text evidence="1">The sequence shown here is derived from an EMBL/GenBank/DDBJ whole genome shotgun (WGS) entry which is preliminary data.</text>
</comment>
<dbReference type="Proteomes" id="UP001279734">
    <property type="component" value="Unassembled WGS sequence"/>
</dbReference>
<dbReference type="EMBL" id="BSYO01000008">
    <property type="protein sequence ID" value="GMH08094.1"/>
    <property type="molecule type" value="Genomic_DNA"/>
</dbReference>
<evidence type="ECO:0000313" key="2">
    <source>
        <dbReference type="Proteomes" id="UP001279734"/>
    </source>
</evidence>